<name>A0A2M7TJR9_9BACT</name>
<proteinExistence type="predicted"/>
<gene>
    <name evidence="1" type="ORF">COY29_05980</name>
</gene>
<evidence type="ECO:0000313" key="1">
    <source>
        <dbReference type="EMBL" id="PIZ46849.1"/>
    </source>
</evidence>
<dbReference type="AlphaFoldDB" id="A0A2M7TJR9"/>
<sequence length="129" mass="14653">MNFLKRKGLGFGGNMDVKNVIGLEKPLEKLIETISDGVGVVSNHIFKFDVAKAKRIGKAEAEIERNKITLNKNNIFNIEVWRKDKLRIINQFNEPIEIIAHKTGEIELNGVFYCGRNRFEASPKGLKIN</sequence>
<dbReference type="EMBL" id="PFNO01000202">
    <property type="protein sequence ID" value="PIZ46849.1"/>
    <property type="molecule type" value="Genomic_DNA"/>
</dbReference>
<dbReference type="Proteomes" id="UP000229753">
    <property type="component" value="Unassembled WGS sequence"/>
</dbReference>
<organism evidence="1 2">
    <name type="scientific">Candidatus Woesebacteria bacterium CG_4_10_14_0_2_um_filter_39_14</name>
    <dbReference type="NCBI Taxonomy" id="1975054"/>
    <lineage>
        <taxon>Bacteria</taxon>
        <taxon>Candidatus Woeseibacteriota</taxon>
    </lineage>
</organism>
<reference evidence="2" key="1">
    <citation type="submission" date="2017-09" db="EMBL/GenBank/DDBJ databases">
        <title>Depth-based differentiation of microbial function through sediment-hosted aquifers and enrichment of novel symbionts in the deep terrestrial subsurface.</title>
        <authorList>
            <person name="Probst A.J."/>
            <person name="Ladd B."/>
            <person name="Jarett J.K."/>
            <person name="Geller-Mcgrath D.E."/>
            <person name="Sieber C.M.K."/>
            <person name="Emerson J.B."/>
            <person name="Anantharaman K."/>
            <person name="Thomas B.C."/>
            <person name="Malmstrom R."/>
            <person name="Stieglmeier M."/>
            <person name="Klingl A."/>
            <person name="Woyke T."/>
            <person name="Ryan C.M."/>
            <person name="Banfield J.F."/>
        </authorList>
    </citation>
    <scope>NUCLEOTIDE SEQUENCE [LARGE SCALE GENOMIC DNA]</scope>
</reference>
<evidence type="ECO:0000313" key="2">
    <source>
        <dbReference type="Proteomes" id="UP000229753"/>
    </source>
</evidence>
<accession>A0A2M7TJR9</accession>
<comment type="caution">
    <text evidence="1">The sequence shown here is derived from an EMBL/GenBank/DDBJ whole genome shotgun (WGS) entry which is preliminary data.</text>
</comment>
<protein>
    <submittedName>
        <fullName evidence="1">Uncharacterized protein</fullName>
    </submittedName>
</protein>